<dbReference type="CDD" id="cd00067">
    <property type="entry name" value="GAL4"/>
    <property type="match status" value="1"/>
</dbReference>
<evidence type="ECO:0000256" key="5">
    <source>
        <dbReference type="ARBA" id="ARBA00023242"/>
    </source>
</evidence>
<dbReference type="Pfam" id="PF00172">
    <property type="entry name" value="Zn_clus"/>
    <property type="match status" value="1"/>
</dbReference>
<keyword evidence="5" id="KW-0539">Nucleus</keyword>
<dbReference type="SUPFAM" id="SSF57701">
    <property type="entry name" value="Zn2/Cys6 DNA-binding domain"/>
    <property type="match status" value="1"/>
</dbReference>
<dbReference type="GO" id="GO:0003677">
    <property type="term" value="F:DNA binding"/>
    <property type="evidence" value="ECO:0007669"/>
    <property type="project" value="UniProtKB-KW"/>
</dbReference>
<evidence type="ECO:0000313" key="9">
    <source>
        <dbReference type="Proteomes" id="UP000799778"/>
    </source>
</evidence>
<dbReference type="PANTHER" id="PTHR31069:SF31">
    <property type="entry name" value="MONODICTYPHENONE CLUSTER TRANSCRIPTION FACTOR-RELATED"/>
    <property type="match status" value="1"/>
</dbReference>
<sequence>MPASTTGQQSSSKSHQPRPPRLRAACNQCNVAKVKCTGEKTGCSRCISLNTECIYMESRVGKVQGIRTKRKKTHPESAPSDDGVSSQSNSTQIQDDDEDETEGRDRNRADTLISSLPSPKAHFPDSADQIGLQPWSPGSWSWNNELFTLDSNITSRYTGETGVSGSSEASSAQLPTSITASSVCTRLTEVECENIGNLTTAAAIQSLPTPIFTPSTARPPTFTTTSALPQPTTETMSIQRQQALAARNSKCVLALANMVITLENYLVSNLKVLDLIIASVRTVAEEMRRILQYQRESRDDRCMFLSTTIMYQVIELLEIGANAVFEKGLAEQGHAGPAEDFEDFTPKLGFGALSTFNAEEQRSMKIHVLRKECQNMEEVLAQLLALAKVGPNAGAPPLSEAEMEDKTKCFTGLQIRLKNLICKANLAL</sequence>
<keyword evidence="1" id="KW-0479">Metal-binding</keyword>
<keyword evidence="2" id="KW-0805">Transcription regulation</keyword>
<organism evidence="8 9">
    <name type="scientific">Aaosphaeria arxii CBS 175.79</name>
    <dbReference type="NCBI Taxonomy" id="1450172"/>
    <lineage>
        <taxon>Eukaryota</taxon>
        <taxon>Fungi</taxon>
        <taxon>Dikarya</taxon>
        <taxon>Ascomycota</taxon>
        <taxon>Pezizomycotina</taxon>
        <taxon>Dothideomycetes</taxon>
        <taxon>Pleosporomycetidae</taxon>
        <taxon>Pleosporales</taxon>
        <taxon>Pleosporales incertae sedis</taxon>
        <taxon>Aaosphaeria</taxon>
    </lineage>
</organism>
<evidence type="ECO:0000256" key="1">
    <source>
        <dbReference type="ARBA" id="ARBA00022723"/>
    </source>
</evidence>
<evidence type="ECO:0000259" key="7">
    <source>
        <dbReference type="PROSITE" id="PS50048"/>
    </source>
</evidence>
<evidence type="ECO:0000256" key="3">
    <source>
        <dbReference type="ARBA" id="ARBA00023125"/>
    </source>
</evidence>
<feature type="domain" description="Zn(2)-C6 fungal-type" evidence="7">
    <location>
        <begin position="25"/>
        <end position="55"/>
    </location>
</feature>
<dbReference type="SMART" id="SM00066">
    <property type="entry name" value="GAL4"/>
    <property type="match status" value="1"/>
</dbReference>
<keyword evidence="3" id="KW-0238">DNA-binding</keyword>
<evidence type="ECO:0000313" key="8">
    <source>
        <dbReference type="EMBL" id="KAF2014415.1"/>
    </source>
</evidence>
<dbReference type="GO" id="GO:0000981">
    <property type="term" value="F:DNA-binding transcription factor activity, RNA polymerase II-specific"/>
    <property type="evidence" value="ECO:0007669"/>
    <property type="project" value="InterPro"/>
</dbReference>
<evidence type="ECO:0000256" key="2">
    <source>
        <dbReference type="ARBA" id="ARBA00023015"/>
    </source>
</evidence>
<feature type="compositionally biased region" description="Polar residues" evidence="6">
    <location>
        <begin position="83"/>
        <end position="93"/>
    </location>
</feature>
<dbReference type="EMBL" id="ML978070">
    <property type="protein sequence ID" value="KAF2014415.1"/>
    <property type="molecule type" value="Genomic_DNA"/>
</dbReference>
<dbReference type="OrthoDB" id="2328572at2759"/>
<accession>A0A6A5XME5</accession>
<keyword evidence="4" id="KW-0804">Transcription</keyword>
<dbReference type="PROSITE" id="PS50048">
    <property type="entry name" value="ZN2_CY6_FUNGAL_2"/>
    <property type="match status" value="1"/>
</dbReference>
<dbReference type="PRINTS" id="PR00755">
    <property type="entry name" value="AFLATOXINBRP"/>
</dbReference>
<feature type="region of interest" description="Disordered" evidence="6">
    <location>
        <begin position="1"/>
        <end position="21"/>
    </location>
</feature>
<dbReference type="InterPro" id="IPR036864">
    <property type="entry name" value="Zn2-C6_fun-type_DNA-bd_sf"/>
</dbReference>
<proteinExistence type="predicted"/>
<dbReference type="RefSeq" id="XP_033382754.1">
    <property type="nucleotide sequence ID" value="XM_033521976.1"/>
</dbReference>
<evidence type="ECO:0000256" key="6">
    <source>
        <dbReference type="SAM" id="MobiDB-lite"/>
    </source>
</evidence>
<dbReference type="Gene3D" id="4.10.240.10">
    <property type="entry name" value="Zn(2)-C6 fungal-type DNA-binding domain"/>
    <property type="match status" value="1"/>
</dbReference>
<name>A0A6A5XME5_9PLEO</name>
<feature type="region of interest" description="Disordered" evidence="6">
    <location>
        <begin position="65"/>
        <end position="106"/>
    </location>
</feature>
<evidence type="ECO:0000256" key="4">
    <source>
        <dbReference type="ARBA" id="ARBA00023163"/>
    </source>
</evidence>
<dbReference type="PANTHER" id="PTHR31069">
    <property type="entry name" value="OLEATE-ACTIVATED TRANSCRIPTION FACTOR 1-RELATED"/>
    <property type="match status" value="1"/>
</dbReference>
<dbReference type="InterPro" id="IPR050675">
    <property type="entry name" value="OAF3"/>
</dbReference>
<dbReference type="Proteomes" id="UP000799778">
    <property type="component" value="Unassembled WGS sequence"/>
</dbReference>
<feature type="compositionally biased region" description="Polar residues" evidence="6">
    <location>
        <begin position="1"/>
        <end position="14"/>
    </location>
</feature>
<protein>
    <recommendedName>
        <fullName evidence="7">Zn(2)-C6 fungal-type domain-containing protein</fullName>
    </recommendedName>
</protein>
<keyword evidence="9" id="KW-1185">Reference proteome</keyword>
<dbReference type="GeneID" id="54279373"/>
<dbReference type="InterPro" id="IPR001138">
    <property type="entry name" value="Zn2Cys6_DnaBD"/>
</dbReference>
<gene>
    <name evidence="8" type="ORF">BU24DRAFT_213944</name>
</gene>
<reference evidence="8" key="1">
    <citation type="journal article" date="2020" name="Stud. Mycol.">
        <title>101 Dothideomycetes genomes: a test case for predicting lifestyles and emergence of pathogens.</title>
        <authorList>
            <person name="Haridas S."/>
            <person name="Albert R."/>
            <person name="Binder M."/>
            <person name="Bloem J."/>
            <person name="Labutti K."/>
            <person name="Salamov A."/>
            <person name="Andreopoulos B."/>
            <person name="Baker S."/>
            <person name="Barry K."/>
            <person name="Bills G."/>
            <person name="Bluhm B."/>
            <person name="Cannon C."/>
            <person name="Castanera R."/>
            <person name="Culley D."/>
            <person name="Daum C."/>
            <person name="Ezra D."/>
            <person name="Gonzalez J."/>
            <person name="Henrissat B."/>
            <person name="Kuo A."/>
            <person name="Liang C."/>
            <person name="Lipzen A."/>
            <person name="Lutzoni F."/>
            <person name="Magnuson J."/>
            <person name="Mondo S."/>
            <person name="Nolan M."/>
            <person name="Ohm R."/>
            <person name="Pangilinan J."/>
            <person name="Park H.-J."/>
            <person name="Ramirez L."/>
            <person name="Alfaro M."/>
            <person name="Sun H."/>
            <person name="Tritt A."/>
            <person name="Yoshinaga Y."/>
            <person name="Zwiers L.-H."/>
            <person name="Turgeon B."/>
            <person name="Goodwin S."/>
            <person name="Spatafora J."/>
            <person name="Crous P."/>
            <person name="Grigoriev I."/>
        </authorList>
    </citation>
    <scope>NUCLEOTIDE SEQUENCE</scope>
    <source>
        <strain evidence="8">CBS 175.79</strain>
    </source>
</reference>
<dbReference type="GO" id="GO:0008270">
    <property type="term" value="F:zinc ion binding"/>
    <property type="evidence" value="ECO:0007669"/>
    <property type="project" value="InterPro"/>
</dbReference>
<dbReference type="AlphaFoldDB" id="A0A6A5XME5"/>